<dbReference type="EMBL" id="KI913979">
    <property type="protein sequence ID" value="ETV95769.1"/>
    <property type="molecule type" value="Genomic_DNA"/>
</dbReference>
<dbReference type="Pfam" id="PF06963">
    <property type="entry name" value="FPN1"/>
    <property type="match status" value="1"/>
</dbReference>
<sequence>MDRTAVAAVVVGAGCIVLSLAGAGCVAYPSDCPVETSYVIPMAIVAVATLIPVVAIWVAAFADSRRRRAQAKGVNELSNLVPSTSVSDASARIPVYMYASHFMSSWGDRMWQFAIPLLFMEIFVDTLLPSALFSLVVYVVGVATVPAVGAWIDHTNRLHVMRVSILIENGCIIASTIALGSILFVLSTDDVSTRGVQWTLPMVALFAVTVVAGAVGQAYTDAQTLSIQQDWVVVVARETNVPLGDWNTTLRQIDLICKLASPVAFGLIMDFAGDAPMTRAATGAAVVGVWNLLAAPLEYCMRVDTYHFIPALHDQPNQLKKKPAVNLTQYVASWTEYARHPTFLASFSFCALYMTVLTGTGLNLAYLQWRGVPQAVLGLSTGLGALFGLFGTVVFPTLVRVLGTIERVSVWTVWLFWLTLVPIWVACVWFGEATASDYIMMVAILISRLWLWSCDLAQTQIMQEWVEADRRGSINAMQNATSKLFYIAMLLVGVFCSDPREFVTLVTVSIGAVLSAAVGFTVWYARYVK</sequence>
<dbReference type="RefSeq" id="XP_008875520.1">
    <property type="nucleotide sequence ID" value="XM_008877298.1"/>
</dbReference>
<dbReference type="InterPro" id="IPR009716">
    <property type="entry name" value="Ferroportin-1"/>
</dbReference>
<evidence type="ECO:0000256" key="4">
    <source>
        <dbReference type="ARBA" id="ARBA00022692"/>
    </source>
</evidence>
<keyword evidence="5 7" id="KW-1133">Transmembrane helix</keyword>
<dbReference type="CDD" id="cd17480">
    <property type="entry name" value="MFS_SLC40A1_like"/>
    <property type="match status" value="1"/>
</dbReference>
<comment type="similarity">
    <text evidence="2 7">Belongs to the ferroportin (FP) (TC 2.A.100) family. SLC40A subfamily.</text>
</comment>
<reference evidence="8" key="1">
    <citation type="submission" date="2013-12" db="EMBL/GenBank/DDBJ databases">
        <title>The Genome Sequence of Aphanomyces invadans NJM9701.</title>
        <authorList>
            <consortium name="The Broad Institute Genomics Platform"/>
            <person name="Russ C."/>
            <person name="Tyler B."/>
            <person name="van West P."/>
            <person name="Dieguez-Uribeondo J."/>
            <person name="Young S.K."/>
            <person name="Zeng Q."/>
            <person name="Gargeya S."/>
            <person name="Fitzgerald M."/>
            <person name="Abouelleil A."/>
            <person name="Alvarado L."/>
            <person name="Chapman S.B."/>
            <person name="Gainer-Dewar J."/>
            <person name="Goldberg J."/>
            <person name="Griggs A."/>
            <person name="Gujja S."/>
            <person name="Hansen M."/>
            <person name="Howarth C."/>
            <person name="Imamovic A."/>
            <person name="Ireland A."/>
            <person name="Larimer J."/>
            <person name="McCowan C."/>
            <person name="Murphy C."/>
            <person name="Pearson M."/>
            <person name="Poon T.W."/>
            <person name="Priest M."/>
            <person name="Roberts A."/>
            <person name="Saif S."/>
            <person name="Shea T."/>
            <person name="Sykes S."/>
            <person name="Wortman J."/>
            <person name="Nusbaum C."/>
            <person name="Birren B."/>
        </authorList>
    </citation>
    <scope>NUCLEOTIDE SEQUENCE [LARGE SCALE GENOMIC DNA]</scope>
    <source>
        <strain evidence="8">NJM9701</strain>
    </source>
</reference>
<feature type="transmembrane region" description="Helical" evidence="7">
    <location>
        <begin position="375"/>
        <end position="399"/>
    </location>
</feature>
<dbReference type="eggNOG" id="KOG2601">
    <property type="taxonomic scope" value="Eukaryota"/>
</dbReference>
<evidence type="ECO:0000256" key="6">
    <source>
        <dbReference type="ARBA" id="ARBA00023136"/>
    </source>
</evidence>
<dbReference type="GeneID" id="20087882"/>
<dbReference type="PANTHER" id="PTHR11660">
    <property type="entry name" value="SOLUTE CARRIER FAMILY 40 MEMBER"/>
    <property type="match status" value="1"/>
</dbReference>
<evidence type="ECO:0000256" key="7">
    <source>
        <dbReference type="RuleBase" id="RU365065"/>
    </source>
</evidence>
<protein>
    <recommendedName>
        <fullName evidence="7">Solute carrier family 40 member</fullName>
    </recommendedName>
</protein>
<dbReference type="OrthoDB" id="648861at2759"/>
<dbReference type="SUPFAM" id="SSF103473">
    <property type="entry name" value="MFS general substrate transporter"/>
    <property type="match status" value="2"/>
</dbReference>
<evidence type="ECO:0000256" key="3">
    <source>
        <dbReference type="ARBA" id="ARBA00022448"/>
    </source>
</evidence>
<feature type="transmembrane region" description="Helical" evidence="7">
    <location>
        <begin position="502"/>
        <end position="525"/>
    </location>
</feature>
<dbReference type="Gene3D" id="1.20.1250.20">
    <property type="entry name" value="MFS general substrate transporter like domains"/>
    <property type="match status" value="1"/>
</dbReference>
<feature type="transmembrane region" description="Helical" evidence="7">
    <location>
        <begin position="165"/>
        <end position="186"/>
    </location>
</feature>
<dbReference type="STRING" id="157072.A0A024TP33"/>
<proteinExistence type="inferred from homology"/>
<feature type="transmembrane region" description="Helical" evidence="7">
    <location>
        <begin position="135"/>
        <end position="153"/>
    </location>
</feature>
<keyword evidence="7" id="KW-0406">Ion transport</keyword>
<dbReference type="GO" id="GO:0005381">
    <property type="term" value="F:iron ion transmembrane transporter activity"/>
    <property type="evidence" value="ECO:0007669"/>
    <property type="project" value="UniProtKB-UniRule"/>
</dbReference>
<evidence type="ECO:0000313" key="8">
    <source>
        <dbReference type="EMBL" id="ETV95769.1"/>
    </source>
</evidence>
<feature type="non-terminal residue" evidence="8">
    <location>
        <position position="1"/>
    </location>
</feature>
<feature type="transmembrane region" description="Helical" evidence="7">
    <location>
        <begin position="198"/>
        <end position="219"/>
    </location>
</feature>
<name>A0A024TP33_9STRA</name>
<keyword evidence="4 7" id="KW-0812">Transmembrane</keyword>
<accession>A0A024TP33</accession>
<feature type="transmembrane region" description="Helical" evidence="7">
    <location>
        <begin position="39"/>
        <end position="62"/>
    </location>
</feature>
<comment type="caution">
    <text evidence="7">Lacks conserved residue(s) required for the propagation of feature annotation.</text>
</comment>
<evidence type="ECO:0000256" key="2">
    <source>
        <dbReference type="ARBA" id="ARBA00006279"/>
    </source>
</evidence>
<comment type="function">
    <text evidence="7">May be involved in iron transport and iron homeostasis.</text>
</comment>
<keyword evidence="6 7" id="KW-0472">Membrane</keyword>
<feature type="transmembrane region" description="Helical" evidence="7">
    <location>
        <begin position="411"/>
        <end position="432"/>
    </location>
</feature>
<keyword evidence="3 7" id="KW-0813">Transport</keyword>
<dbReference type="InterPro" id="IPR036259">
    <property type="entry name" value="MFS_trans_sf"/>
</dbReference>
<dbReference type="GO" id="GO:0016020">
    <property type="term" value="C:membrane"/>
    <property type="evidence" value="ECO:0007669"/>
    <property type="project" value="UniProtKB-SubCell"/>
</dbReference>
<dbReference type="PROSITE" id="PS51257">
    <property type="entry name" value="PROKAR_LIPOPROTEIN"/>
    <property type="match status" value="1"/>
</dbReference>
<evidence type="ECO:0000256" key="1">
    <source>
        <dbReference type="ARBA" id="ARBA00004141"/>
    </source>
</evidence>
<dbReference type="PANTHER" id="PTHR11660:SF57">
    <property type="entry name" value="SOLUTE CARRIER FAMILY 40 MEMBER"/>
    <property type="match status" value="1"/>
</dbReference>
<organism evidence="8">
    <name type="scientific">Aphanomyces invadans</name>
    <dbReference type="NCBI Taxonomy" id="157072"/>
    <lineage>
        <taxon>Eukaryota</taxon>
        <taxon>Sar</taxon>
        <taxon>Stramenopiles</taxon>
        <taxon>Oomycota</taxon>
        <taxon>Saprolegniomycetes</taxon>
        <taxon>Saprolegniales</taxon>
        <taxon>Verrucalvaceae</taxon>
        <taxon>Aphanomyces</taxon>
    </lineage>
</organism>
<comment type="subcellular location">
    <subcellularLocation>
        <location evidence="1 7">Membrane</location>
        <topology evidence="1 7">Multi-pass membrane protein</topology>
    </subcellularLocation>
</comment>
<dbReference type="VEuPathDB" id="FungiDB:H310_10832"/>
<evidence type="ECO:0000256" key="5">
    <source>
        <dbReference type="ARBA" id="ARBA00022989"/>
    </source>
</evidence>
<feature type="transmembrane region" description="Helical" evidence="7">
    <location>
        <begin position="343"/>
        <end position="369"/>
    </location>
</feature>
<dbReference type="AlphaFoldDB" id="A0A024TP33"/>
<gene>
    <name evidence="8" type="ORF">H310_10832</name>
</gene>